<dbReference type="EMBL" id="CAIIXF020000012">
    <property type="protein sequence ID" value="CAH1801879.1"/>
    <property type="molecule type" value="Genomic_DNA"/>
</dbReference>
<sequence>GKSLPAYTSTVKMFQPWILGTIYTIALLPFTKQGANETESDFEKIKALIEDGNNKANEMHGEIVGLKSENEKLMSELKDMKSSMKANIMDSNCKLSEKVDSLSSCACGCEKPACPAGGAIEFDAIKYDSKIWWTKRITENYYTAGRLSSRMIKYAHEAGFKSIIAVVNFTTAVQRGDEYFPTTLDAKDISERLAGVPYGIARPLDWAQWQDINTVHSLTRIADSFPKPILVHCRSAFTSTFFLLSYLANKTRIDPSFEPRVDVNAFFEMASKQGFEYTGSPILLDIVAQVTGNSIDEVNAAQAAHIPDIPMGNQWQKYWLAKPLYKNIFIAGQVWSSNIQNLKDAGYSTIINVRKGVTENSMPSQEEVTLLNVRGKTGTYCTFEHGGRQSIKRLEDTRIDACKQNEYISKSSKVNYEAMNALEFGDAIGYNETLERQAVEAIGGMRYHLKPKGNICYTISTSKSAALCF</sequence>
<evidence type="ECO:0000313" key="1">
    <source>
        <dbReference type="EMBL" id="CAH1801879.1"/>
    </source>
</evidence>
<dbReference type="OrthoDB" id="6123911at2759"/>
<evidence type="ECO:0000313" key="2">
    <source>
        <dbReference type="Proteomes" id="UP000749559"/>
    </source>
</evidence>
<organism evidence="1 2">
    <name type="scientific">Owenia fusiformis</name>
    <name type="common">Polychaete worm</name>
    <dbReference type="NCBI Taxonomy" id="6347"/>
    <lineage>
        <taxon>Eukaryota</taxon>
        <taxon>Metazoa</taxon>
        <taxon>Spiralia</taxon>
        <taxon>Lophotrochozoa</taxon>
        <taxon>Annelida</taxon>
        <taxon>Polychaeta</taxon>
        <taxon>Sedentaria</taxon>
        <taxon>Canalipalpata</taxon>
        <taxon>Sabellida</taxon>
        <taxon>Oweniida</taxon>
        <taxon>Oweniidae</taxon>
        <taxon>Owenia</taxon>
    </lineage>
</organism>
<proteinExistence type="predicted"/>
<protein>
    <submittedName>
        <fullName evidence="1">Uncharacterized protein</fullName>
    </submittedName>
</protein>
<name>A0A8J1XLN1_OWEFU</name>
<dbReference type="AlphaFoldDB" id="A0A8J1XLN1"/>
<feature type="non-terminal residue" evidence="1">
    <location>
        <position position="469"/>
    </location>
</feature>
<dbReference type="InterPro" id="IPR029021">
    <property type="entry name" value="Prot-tyrosine_phosphatase-like"/>
</dbReference>
<keyword evidence="2" id="KW-1185">Reference proteome</keyword>
<dbReference type="Gene3D" id="3.90.190.10">
    <property type="entry name" value="Protein tyrosine phosphatase superfamily"/>
    <property type="match status" value="1"/>
</dbReference>
<accession>A0A8J1XLN1</accession>
<reference evidence="1" key="1">
    <citation type="submission" date="2022-03" db="EMBL/GenBank/DDBJ databases">
        <authorList>
            <person name="Martin C."/>
        </authorList>
    </citation>
    <scope>NUCLEOTIDE SEQUENCE</scope>
</reference>
<dbReference type="Proteomes" id="UP000749559">
    <property type="component" value="Unassembled WGS sequence"/>
</dbReference>
<comment type="caution">
    <text evidence="1">The sequence shown here is derived from an EMBL/GenBank/DDBJ whole genome shotgun (WGS) entry which is preliminary data.</text>
</comment>
<gene>
    <name evidence="1" type="ORF">OFUS_LOCUS25615</name>
</gene>